<dbReference type="AlphaFoldDB" id="A0A1B1TFW7"/>
<evidence type="ECO:0000256" key="1">
    <source>
        <dbReference type="ARBA" id="ARBA00022679"/>
    </source>
</evidence>
<feature type="domain" description="Glycosyl transferase family 1" evidence="2">
    <location>
        <begin position="166"/>
        <end position="319"/>
    </location>
</feature>
<dbReference type="PANTHER" id="PTHR46401">
    <property type="entry name" value="GLYCOSYLTRANSFERASE WBBK-RELATED"/>
    <property type="match status" value="1"/>
</dbReference>
<evidence type="ECO:0000259" key="2">
    <source>
        <dbReference type="Pfam" id="PF00534"/>
    </source>
</evidence>
<reference evidence="3" key="2">
    <citation type="journal article" date="2015" name="ISME J.">
        <title>A new class of marine Euryarchaeota group II from the Mediterranean deep chlorophyll maximum.</title>
        <authorList>
            <person name="Martin-Cuadrado A.B."/>
            <person name="Garcia-Heredia I."/>
            <person name="Molto A.G."/>
            <person name="Lopez-Ubeda R."/>
            <person name="Kimes N."/>
            <person name="Lopez-Garcia P."/>
            <person name="Moreira D."/>
            <person name="Rodriguez-Valera F."/>
        </authorList>
    </citation>
    <scope>NUCLEOTIDE SEQUENCE</scope>
</reference>
<dbReference type="InterPro" id="IPR001296">
    <property type="entry name" value="Glyco_trans_1"/>
</dbReference>
<sequence length="355" mass="40951">MKILFLYRYGILGGVCTQLFHRFRHLPKDNSLEIHCGFRSDHGVKEMLGDYATLHFGLNKETTKTFLEENKFDLIIIIDTEEYIDAIREMELDSKIIVEVHTSIERNLEYLSRIKENDIDGFITVSQYMIGRIKHHIQPELNDKKITTFQNVLDSDLFKPIDIETSGPPVIGWVGKIDDHKDWKAFMQISSLIRKTNQEAEFWIVGGQTCPEALAQEVFDYAEEMNIISKFKWIDRIENIKMASLYSILSKRGGLSLVTSHCESFGMSVLESLLSGSPIVCTDVGALPEITPESEFFKLYDLRDYEVAASKCIEILSKSKTINNLLMKHRAELVDKYDSSKRSIEYWNILEKQVE</sequence>
<dbReference type="EMBL" id="KP211925">
    <property type="protein sequence ID" value="ANV81166.1"/>
    <property type="molecule type" value="Genomic_DNA"/>
</dbReference>
<organism evidence="3">
    <name type="scientific">uncultured Poseidoniia archaeon</name>
    <dbReference type="NCBI Taxonomy" id="1697135"/>
    <lineage>
        <taxon>Archaea</taxon>
        <taxon>Methanobacteriati</taxon>
        <taxon>Thermoplasmatota</taxon>
        <taxon>Candidatus Poseidoniia</taxon>
        <taxon>environmental samples</taxon>
    </lineage>
</organism>
<proteinExistence type="predicted"/>
<name>A0A1B1TFW7_9ARCH</name>
<reference evidence="3" key="1">
    <citation type="submission" date="2014-11" db="EMBL/GenBank/DDBJ databases">
        <authorList>
            <person name="Zhu J."/>
            <person name="Qi W."/>
            <person name="Song R."/>
        </authorList>
    </citation>
    <scope>NUCLEOTIDE SEQUENCE</scope>
</reference>
<dbReference type="GO" id="GO:0016757">
    <property type="term" value="F:glycosyltransferase activity"/>
    <property type="evidence" value="ECO:0007669"/>
    <property type="project" value="InterPro"/>
</dbReference>
<dbReference type="CDD" id="cd03801">
    <property type="entry name" value="GT4_PimA-like"/>
    <property type="match status" value="1"/>
</dbReference>
<evidence type="ECO:0000313" key="3">
    <source>
        <dbReference type="EMBL" id="ANV81166.1"/>
    </source>
</evidence>
<keyword evidence="1" id="KW-0808">Transferase</keyword>
<dbReference type="Gene3D" id="3.40.50.2000">
    <property type="entry name" value="Glycogen Phosphorylase B"/>
    <property type="match status" value="2"/>
</dbReference>
<accession>A0A1B1TFW7</accession>
<dbReference type="Pfam" id="PF00534">
    <property type="entry name" value="Glycos_transf_1"/>
    <property type="match status" value="1"/>
</dbReference>
<protein>
    <recommendedName>
        <fullName evidence="2">Glycosyl transferase family 1 domain-containing protein</fullName>
    </recommendedName>
</protein>
<dbReference type="PANTHER" id="PTHR46401:SF2">
    <property type="entry name" value="GLYCOSYLTRANSFERASE WBBK-RELATED"/>
    <property type="match status" value="1"/>
</dbReference>
<dbReference type="SUPFAM" id="SSF53756">
    <property type="entry name" value="UDP-Glycosyltransferase/glycogen phosphorylase"/>
    <property type="match status" value="1"/>
</dbReference>